<dbReference type="AlphaFoldDB" id="A0A1I4HYQ5"/>
<keyword evidence="2 4" id="KW-0238">DNA-binding</keyword>
<sequence>MHRLAERSFRMLNMRSVSEDRTTRAVLRDESLRLFAEKGPDGVSVRQIAAAAGVSPGLVLHHFGSKDGLREEVDRYVLDVFDQVLGSITADGAPDSTAPAAYGSLTEAMLEHLPANSPIPSYLSRLLLSGSDSGRRLFARLHELSRATLDAMAGAGLAAPGRDPAARAAVLMANDLAVLLLRDHLTAVLGADPLSAEGMARWGPEVLAIYSGGLTAAPEGEPEGDIAP</sequence>
<dbReference type="Pfam" id="PF00440">
    <property type="entry name" value="TetR_N"/>
    <property type="match status" value="1"/>
</dbReference>
<evidence type="ECO:0000313" key="6">
    <source>
        <dbReference type="EMBL" id="SFL47144.1"/>
    </source>
</evidence>
<name>A0A1I4HYQ5_9ACTN</name>
<dbReference type="Pfam" id="PF17933">
    <property type="entry name" value="TetR_C_25"/>
    <property type="match status" value="1"/>
</dbReference>
<organism evidence="6 7">
    <name type="scientific">Streptomyces pini</name>
    <dbReference type="NCBI Taxonomy" id="1520580"/>
    <lineage>
        <taxon>Bacteria</taxon>
        <taxon>Bacillati</taxon>
        <taxon>Actinomycetota</taxon>
        <taxon>Actinomycetes</taxon>
        <taxon>Kitasatosporales</taxon>
        <taxon>Streptomycetaceae</taxon>
        <taxon>Streptomyces</taxon>
    </lineage>
</organism>
<dbReference type="SUPFAM" id="SSF46689">
    <property type="entry name" value="Homeodomain-like"/>
    <property type="match status" value="1"/>
</dbReference>
<protein>
    <submittedName>
        <fullName evidence="6">Transcriptional regulator, TetR family</fullName>
    </submittedName>
</protein>
<keyword evidence="7" id="KW-1185">Reference proteome</keyword>
<evidence type="ECO:0000313" key="7">
    <source>
        <dbReference type="Proteomes" id="UP000198928"/>
    </source>
</evidence>
<dbReference type="PANTHER" id="PTHR30055:SF234">
    <property type="entry name" value="HTH-TYPE TRANSCRIPTIONAL REGULATOR BETI"/>
    <property type="match status" value="1"/>
</dbReference>
<dbReference type="GO" id="GO:0003700">
    <property type="term" value="F:DNA-binding transcription factor activity"/>
    <property type="evidence" value="ECO:0007669"/>
    <property type="project" value="TreeGrafter"/>
</dbReference>
<evidence type="ECO:0000256" key="1">
    <source>
        <dbReference type="ARBA" id="ARBA00023015"/>
    </source>
</evidence>
<dbReference type="GO" id="GO:0000976">
    <property type="term" value="F:transcription cis-regulatory region binding"/>
    <property type="evidence" value="ECO:0007669"/>
    <property type="project" value="TreeGrafter"/>
</dbReference>
<accession>A0A1I4HYQ5</accession>
<feature type="domain" description="HTH tetR-type" evidence="5">
    <location>
        <begin position="21"/>
        <end position="81"/>
    </location>
</feature>
<dbReference type="PRINTS" id="PR00455">
    <property type="entry name" value="HTHTETR"/>
</dbReference>
<keyword evidence="1" id="KW-0805">Transcription regulation</keyword>
<dbReference type="PROSITE" id="PS50977">
    <property type="entry name" value="HTH_TETR_2"/>
    <property type="match status" value="1"/>
</dbReference>
<dbReference type="InterPro" id="IPR041484">
    <property type="entry name" value="TetR_C_25"/>
</dbReference>
<reference evidence="7" key="1">
    <citation type="submission" date="2016-10" db="EMBL/GenBank/DDBJ databases">
        <authorList>
            <person name="Varghese N."/>
            <person name="Submissions S."/>
        </authorList>
    </citation>
    <scope>NUCLEOTIDE SEQUENCE [LARGE SCALE GENOMIC DNA]</scope>
    <source>
        <strain evidence="7">PL19</strain>
    </source>
</reference>
<dbReference type="Proteomes" id="UP000198928">
    <property type="component" value="Unassembled WGS sequence"/>
</dbReference>
<evidence type="ECO:0000259" key="5">
    <source>
        <dbReference type="PROSITE" id="PS50977"/>
    </source>
</evidence>
<dbReference type="InterPro" id="IPR009057">
    <property type="entry name" value="Homeodomain-like_sf"/>
</dbReference>
<evidence type="ECO:0000256" key="4">
    <source>
        <dbReference type="PROSITE-ProRule" id="PRU00335"/>
    </source>
</evidence>
<gene>
    <name evidence="6" type="ORF">SAMN05192584_11988</name>
</gene>
<feature type="DNA-binding region" description="H-T-H motif" evidence="4">
    <location>
        <begin position="44"/>
        <end position="63"/>
    </location>
</feature>
<evidence type="ECO:0000256" key="2">
    <source>
        <dbReference type="ARBA" id="ARBA00023125"/>
    </source>
</evidence>
<evidence type="ECO:0000256" key="3">
    <source>
        <dbReference type="ARBA" id="ARBA00023163"/>
    </source>
</evidence>
<dbReference type="PANTHER" id="PTHR30055">
    <property type="entry name" value="HTH-TYPE TRANSCRIPTIONAL REGULATOR RUTR"/>
    <property type="match status" value="1"/>
</dbReference>
<dbReference type="Gene3D" id="1.10.357.10">
    <property type="entry name" value="Tetracycline Repressor, domain 2"/>
    <property type="match status" value="1"/>
</dbReference>
<dbReference type="InterPro" id="IPR001647">
    <property type="entry name" value="HTH_TetR"/>
</dbReference>
<keyword evidence="3" id="KW-0804">Transcription</keyword>
<dbReference type="InterPro" id="IPR050109">
    <property type="entry name" value="HTH-type_TetR-like_transc_reg"/>
</dbReference>
<proteinExistence type="predicted"/>
<dbReference type="EMBL" id="FOSG01000019">
    <property type="protein sequence ID" value="SFL47144.1"/>
    <property type="molecule type" value="Genomic_DNA"/>
</dbReference>